<keyword evidence="5" id="KW-0862">Zinc</keyword>
<dbReference type="AlphaFoldDB" id="A0A4P7BXH8"/>
<keyword evidence="10" id="KW-1185">Reference proteome</keyword>
<evidence type="ECO:0000313" key="9">
    <source>
        <dbReference type="EMBL" id="QBQ54017.1"/>
    </source>
</evidence>
<dbReference type="InterPro" id="IPR001915">
    <property type="entry name" value="Peptidase_M48"/>
</dbReference>
<dbReference type="KEGG" id="nwr:E3U44_05475"/>
<evidence type="ECO:0000256" key="4">
    <source>
        <dbReference type="ARBA" id="ARBA00022801"/>
    </source>
</evidence>
<dbReference type="Proteomes" id="UP000294325">
    <property type="component" value="Chromosome"/>
</dbReference>
<evidence type="ECO:0000256" key="2">
    <source>
        <dbReference type="ARBA" id="ARBA00022670"/>
    </source>
</evidence>
<keyword evidence="7" id="KW-0732">Signal</keyword>
<dbReference type="CDD" id="cd07333">
    <property type="entry name" value="M48C_bepA_like"/>
    <property type="match status" value="1"/>
</dbReference>
<evidence type="ECO:0000256" key="1">
    <source>
        <dbReference type="ARBA" id="ARBA00001947"/>
    </source>
</evidence>
<protein>
    <submittedName>
        <fullName evidence="9">Peptidase M48</fullName>
    </submittedName>
</protein>
<name>A0A4P7BXH8_9GAMM</name>
<evidence type="ECO:0000256" key="6">
    <source>
        <dbReference type="ARBA" id="ARBA00023049"/>
    </source>
</evidence>
<dbReference type="Pfam" id="PF01435">
    <property type="entry name" value="Peptidase_M48"/>
    <property type="match status" value="1"/>
</dbReference>
<evidence type="ECO:0000313" key="10">
    <source>
        <dbReference type="Proteomes" id="UP000294325"/>
    </source>
</evidence>
<evidence type="ECO:0000256" key="5">
    <source>
        <dbReference type="ARBA" id="ARBA00022833"/>
    </source>
</evidence>
<dbReference type="InterPro" id="IPR051156">
    <property type="entry name" value="Mito/Outer_Membr_Metalloprot"/>
</dbReference>
<accession>A0A4P7BXH8</accession>
<dbReference type="Gene3D" id="3.30.2010.10">
    <property type="entry name" value="Metalloproteases ('zincins'), catalytic domain"/>
    <property type="match status" value="1"/>
</dbReference>
<comment type="cofactor">
    <cofactor evidence="1">
        <name>Zn(2+)</name>
        <dbReference type="ChEBI" id="CHEBI:29105"/>
    </cofactor>
</comment>
<sequence>METKYLLRQVGALVLCLCVATACAVNPVTGERQLVLISEAQEIQLGRQGAEQIRQTMALVEDDELQAYVDRLGQQLAADSERPHLPWAFAVVDDPTPNAFALPGGFIFVTRGMLTLMDSEAELVAVLGHEIGHVTARHSVTQLSRAQLAQLGLGLGAIIMPEIQLLGDIAGLGLNLLFLKYGRDAERQADTLGFRYARAEGYDVAEMADIFASLQRAGELAGQSPVPSWLATHPAPEERVEAVEARLRQLPENPFDATVGRAEFLNMIDGLPYGPNPRNGFFRGNTFYHPGLAFQLAVPEGWQRQNMAQAVVGVNSAQNAAFQLTLAGTDSAAEALQRFASQEGVQTERGAREDINGLPALIARFQAQGQQETVGGYVAFFEYGGRTYQLLGYTPAQLFAEYQRLFQNLITSFAPITEASILNIKPPVIEIVRLPEAMSLAQFHSRSASDISLEQLALINQVQNTDAVISQGTLLKRVRGRVADVD</sequence>
<keyword evidence="4" id="KW-0378">Hydrolase</keyword>
<dbReference type="RefSeq" id="WP_134357025.1">
    <property type="nucleotide sequence ID" value="NZ_CP038033.1"/>
</dbReference>
<keyword evidence="2" id="KW-0645">Protease</keyword>
<dbReference type="OrthoDB" id="9810445at2"/>
<dbReference type="PROSITE" id="PS51257">
    <property type="entry name" value="PROKAR_LIPOPROTEIN"/>
    <property type="match status" value="1"/>
</dbReference>
<proteinExistence type="predicted"/>
<dbReference type="PANTHER" id="PTHR22726">
    <property type="entry name" value="METALLOENDOPEPTIDASE OMA1"/>
    <property type="match status" value="1"/>
</dbReference>
<evidence type="ECO:0000256" key="7">
    <source>
        <dbReference type="SAM" id="SignalP"/>
    </source>
</evidence>
<evidence type="ECO:0000256" key="3">
    <source>
        <dbReference type="ARBA" id="ARBA00022723"/>
    </source>
</evidence>
<feature type="domain" description="Peptidase M48" evidence="8">
    <location>
        <begin position="66"/>
        <end position="246"/>
    </location>
</feature>
<reference evidence="9 10" key="1">
    <citation type="submission" date="2019-03" db="EMBL/GenBank/DDBJ databases">
        <title>The genome sequence of Nitrosococcus wardiae strain D1FHST reveals the archetypal metabolic capacity of ammonia-oxidizing Gammaproteobacteria.</title>
        <authorList>
            <person name="Wang L."/>
            <person name="Lim C.K."/>
            <person name="Hanson T.E."/>
            <person name="Dang H."/>
            <person name="Klotz M.G."/>
        </authorList>
    </citation>
    <scope>NUCLEOTIDE SEQUENCE [LARGE SCALE GENOMIC DNA]</scope>
    <source>
        <strain evidence="9 10">D1FHS</strain>
    </source>
</reference>
<dbReference type="GO" id="GO:0016020">
    <property type="term" value="C:membrane"/>
    <property type="evidence" value="ECO:0007669"/>
    <property type="project" value="TreeGrafter"/>
</dbReference>
<organism evidence="9 10">
    <name type="scientific">Nitrosococcus wardiae</name>
    <dbReference type="NCBI Taxonomy" id="1814290"/>
    <lineage>
        <taxon>Bacteria</taxon>
        <taxon>Pseudomonadati</taxon>
        <taxon>Pseudomonadota</taxon>
        <taxon>Gammaproteobacteria</taxon>
        <taxon>Chromatiales</taxon>
        <taxon>Chromatiaceae</taxon>
        <taxon>Nitrosococcus</taxon>
    </lineage>
</organism>
<keyword evidence="6" id="KW-0482">Metalloprotease</keyword>
<evidence type="ECO:0000259" key="8">
    <source>
        <dbReference type="Pfam" id="PF01435"/>
    </source>
</evidence>
<dbReference type="EMBL" id="CP038033">
    <property type="protein sequence ID" value="QBQ54017.1"/>
    <property type="molecule type" value="Genomic_DNA"/>
</dbReference>
<gene>
    <name evidence="9" type="ORF">E3U44_05475</name>
</gene>
<dbReference type="PANTHER" id="PTHR22726:SF24">
    <property type="entry name" value="M48 FAMILY METALLOPEPTIDASE"/>
    <property type="match status" value="1"/>
</dbReference>
<feature type="chain" id="PRO_5020818351" evidence="7">
    <location>
        <begin position="25"/>
        <end position="486"/>
    </location>
</feature>
<dbReference type="GO" id="GO:0051603">
    <property type="term" value="P:proteolysis involved in protein catabolic process"/>
    <property type="evidence" value="ECO:0007669"/>
    <property type="project" value="TreeGrafter"/>
</dbReference>
<keyword evidence="3" id="KW-0479">Metal-binding</keyword>
<dbReference type="GO" id="GO:0004222">
    <property type="term" value="F:metalloendopeptidase activity"/>
    <property type="evidence" value="ECO:0007669"/>
    <property type="project" value="InterPro"/>
</dbReference>
<dbReference type="Gene3D" id="3.40.1000.10">
    <property type="entry name" value="Mog1/PsbP, alpha/beta/alpha sandwich"/>
    <property type="match status" value="1"/>
</dbReference>
<dbReference type="GO" id="GO:0046872">
    <property type="term" value="F:metal ion binding"/>
    <property type="evidence" value="ECO:0007669"/>
    <property type="project" value="UniProtKB-KW"/>
</dbReference>
<feature type="signal peptide" evidence="7">
    <location>
        <begin position="1"/>
        <end position="24"/>
    </location>
</feature>